<keyword evidence="1" id="KW-0472">Membrane</keyword>
<gene>
    <name evidence="2" type="ORF">HA72_2171</name>
</gene>
<dbReference type="OMA" id="GTIMLPY"/>
<accession>A0A088E8E5</accession>
<organism evidence="2 3">
    <name type="scientific">Metallosphaera sedula</name>
    <dbReference type="NCBI Taxonomy" id="43687"/>
    <lineage>
        <taxon>Archaea</taxon>
        <taxon>Thermoproteota</taxon>
        <taxon>Thermoprotei</taxon>
        <taxon>Sulfolobales</taxon>
        <taxon>Sulfolobaceae</taxon>
        <taxon>Metallosphaera</taxon>
    </lineage>
</organism>
<dbReference type="GeneID" id="97612712"/>
<feature type="transmembrane region" description="Helical" evidence="1">
    <location>
        <begin position="6"/>
        <end position="24"/>
    </location>
</feature>
<sequence length="53" mass="5925">MNLLELILFAIGLAMFPYGMYEVVKGDGTTKTKLTLIVTSLTLFIVESILVFR</sequence>
<keyword evidence="1" id="KW-1133">Transmembrane helix</keyword>
<dbReference type="EMBL" id="CP008822">
    <property type="protein sequence ID" value="AIM28293.1"/>
    <property type="molecule type" value="Genomic_DNA"/>
</dbReference>
<dbReference type="AlphaFoldDB" id="A0A088E8E5"/>
<dbReference type="Proteomes" id="UP000029084">
    <property type="component" value="Chromosome"/>
</dbReference>
<proteinExistence type="predicted"/>
<feature type="transmembrane region" description="Helical" evidence="1">
    <location>
        <begin position="36"/>
        <end position="52"/>
    </location>
</feature>
<name>A0A088E8E5_9CREN</name>
<evidence type="ECO:0000313" key="2">
    <source>
        <dbReference type="EMBL" id="AIM28293.1"/>
    </source>
</evidence>
<evidence type="ECO:0000313" key="3">
    <source>
        <dbReference type="Proteomes" id="UP000029084"/>
    </source>
</evidence>
<keyword evidence="1" id="KW-0812">Transmembrane</keyword>
<protein>
    <submittedName>
        <fullName evidence="2">Uncharacterized protein</fullName>
    </submittedName>
</protein>
<evidence type="ECO:0000256" key="1">
    <source>
        <dbReference type="SAM" id="Phobius"/>
    </source>
</evidence>
<reference evidence="2 3" key="1">
    <citation type="journal article" date="2014" name="J. Bacteriol.">
        <title>Role of an Archaeal PitA Transporter in the Copper and Arsenic Resistance of Metallosphaera sedula, an Extreme Thermoacidophile.</title>
        <authorList>
            <person name="McCarthy S."/>
            <person name="Ai C."/>
            <person name="Wheaton G."/>
            <person name="Tevatia R."/>
            <person name="Eckrich V."/>
            <person name="Kelly R."/>
            <person name="Blum P."/>
        </authorList>
    </citation>
    <scope>NUCLEOTIDE SEQUENCE [LARGE SCALE GENOMIC DNA]</scope>
    <source>
        <strain evidence="2 3">CuR1</strain>
    </source>
</reference>
<dbReference type="RefSeq" id="WP_012022097.1">
    <property type="nucleotide sequence ID" value="NZ_CP008822.1"/>
</dbReference>